<organism evidence="2 3">
    <name type="scientific">Prorocentrum cordatum</name>
    <dbReference type="NCBI Taxonomy" id="2364126"/>
    <lineage>
        <taxon>Eukaryota</taxon>
        <taxon>Sar</taxon>
        <taxon>Alveolata</taxon>
        <taxon>Dinophyceae</taxon>
        <taxon>Prorocentrales</taxon>
        <taxon>Prorocentraceae</taxon>
        <taxon>Prorocentrum</taxon>
    </lineage>
</organism>
<gene>
    <name evidence="2" type="ORF">PCOR1329_LOCUS53689</name>
</gene>
<keyword evidence="3" id="KW-1185">Reference proteome</keyword>
<proteinExistence type="predicted"/>
<evidence type="ECO:0000313" key="3">
    <source>
        <dbReference type="Proteomes" id="UP001189429"/>
    </source>
</evidence>
<evidence type="ECO:0000313" key="2">
    <source>
        <dbReference type="EMBL" id="CAK0866531.1"/>
    </source>
</evidence>
<protein>
    <recommendedName>
        <fullName evidence="4">Beta-galactosidase</fullName>
    </recommendedName>
</protein>
<name>A0ABN9V3W0_9DINO</name>
<feature type="region of interest" description="Disordered" evidence="1">
    <location>
        <begin position="187"/>
        <end position="226"/>
    </location>
</feature>
<dbReference type="EMBL" id="CAUYUJ010016546">
    <property type="protein sequence ID" value="CAK0866531.1"/>
    <property type="molecule type" value="Genomic_DNA"/>
</dbReference>
<reference evidence="2" key="1">
    <citation type="submission" date="2023-10" db="EMBL/GenBank/DDBJ databases">
        <authorList>
            <person name="Chen Y."/>
            <person name="Shah S."/>
            <person name="Dougan E. K."/>
            <person name="Thang M."/>
            <person name="Chan C."/>
        </authorList>
    </citation>
    <scope>NUCLEOTIDE SEQUENCE [LARGE SCALE GENOMIC DNA]</scope>
</reference>
<sequence length="344" mass="36636">MQHVSEDIHSAQRRQSSDILRYATLTSTRVGRKKSFLSTVSALSTRSTATQSFFTLELFEHETLGSGNPVPLAAYAASSVQTSMIGRTPKKRTHSLAGKLGMRATSQMLGRGCDNPADPDALTSITCDPSGITVDQTGRCFMVELCSASEFSIGFWVLSDQPLGYVHAFGRNFALAGKSTFFADEDSHACTPAPTPSPTPASTPSATPAPTVPPTPGADGSSGDPHLVHVHGQRCDVVRPGTHVLLHVPWQEADRSRVLLRVEVEAQRLGDACADTYHTAVNIAGRWRWAESEAGARGLGEGRGLVLQAGGGAAAAARPGAAWMSFRRVSLKVRLHVREVPSPE</sequence>
<accession>A0ABN9V3W0</accession>
<dbReference type="Proteomes" id="UP001189429">
    <property type="component" value="Unassembled WGS sequence"/>
</dbReference>
<comment type="caution">
    <text evidence="2">The sequence shown here is derived from an EMBL/GenBank/DDBJ whole genome shotgun (WGS) entry which is preliminary data.</text>
</comment>
<evidence type="ECO:0008006" key="4">
    <source>
        <dbReference type="Google" id="ProtNLM"/>
    </source>
</evidence>
<evidence type="ECO:0000256" key="1">
    <source>
        <dbReference type="SAM" id="MobiDB-lite"/>
    </source>
</evidence>